<dbReference type="AlphaFoldDB" id="A0A2S0NF27"/>
<reference evidence="1 2" key="1">
    <citation type="submission" date="2018-03" db="EMBL/GenBank/DDBJ databases">
        <title>Genome sequencing of Phreatobacter sp.</title>
        <authorList>
            <person name="Kim S.-J."/>
            <person name="Heo J."/>
            <person name="Kwon S.-W."/>
        </authorList>
    </citation>
    <scope>NUCLEOTIDE SEQUENCE [LARGE SCALE GENOMIC DNA]</scope>
    <source>
        <strain evidence="1 2">S-12</strain>
    </source>
</reference>
<sequence>MRLLRQALGSRRGLILIGLGAAWLLWQAWIFATAPAKIAAGFPDRQRINALITLPFAPERFHILVFQRYGRVSGTDGTRVELRGIDRSQLGAIARHYWVRRIEPLQQGG</sequence>
<name>A0A2S0NF27_9HYPH</name>
<protein>
    <submittedName>
        <fullName evidence="1">Uncharacterized protein</fullName>
    </submittedName>
</protein>
<dbReference type="RefSeq" id="WP_106750118.1">
    <property type="nucleotide sequence ID" value="NZ_CP027668.1"/>
</dbReference>
<organism evidence="1 2">
    <name type="scientific">Phreatobacter cathodiphilus</name>
    <dbReference type="NCBI Taxonomy" id="1868589"/>
    <lineage>
        <taxon>Bacteria</taxon>
        <taxon>Pseudomonadati</taxon>
        <taxon>Pseudomonadota</taxon>
        <taxon>Alphaproteobacteria</taxon>
        <taxon>Hyphomicrobiales</taxon>
        <taxon>Phreatobacteraceae</taxon>
        <taxon>Phreatobacter</taxon>
    </lineage>
</organism>
<gene>
    <name evidence="1" type="ORF">C6569_17680</name>
</gene>
<evidence type="ECO:0000313" key="1">
    <source>
        <dbReference type="EMBL" id="AVO46748.1"/>
    </source>
</evidence>
<accession>A0A2S0NF27</accession>
<dbReference type="Proteomes" id="UP000237889">
    <property type="component" value="Chromosome"/>
</dbReference>
<evidence type="ECO:0000313" key="2">
    <source>
        <dbReference type="Proteomes" id="UP000237889"/>
    </source>
</evidence>
<keyword evidence="2" id="KW-1185">Reference proteome</keyword>
<proteinExistence type="predicted"/>
<dbReference type="EMBL" id="CP027668">
    <property type="protein sequence ID" value="AVO46748.1"/>
    <property type="molecule type" value="Genomic_DNA"/>
</dbReference>
<dbReference type="OrthoDB" id="8236609at2"/>
<dbReference type="KEGG" id="phr:C6569_17680"/>